<name>A0AAE3HMB6_9GAMM</name>
<dbReference type="PROSITE" id="PS51257">
    <property type="entry name" value="PROKAR_LIPOPROTEIN"/>
    <property type="match status" value="1"/>
</dbReference>
<comment type="similarity">
    <text evidence="6">Belongs to the LptE lipoprotein family.</text>
</comment>
<evidence type="ECO:0000313" key="8">
    <source>
        <dbReference type="Proteomes" id="UP001204445"/>
    </source>
</evidence>
<dbReference type="PANTHER" id="PTHR38098:SF1">
    <property type="entry name" value="LPS-ASSEMBLY LIPOPROTEIN LPTE"/>
    <property type="match status" value="1"/>
</dbReference>
<dbReference type="RefSeq" id="WP_259055966.1">
    <property type="nucleotide sequence ID" value="NZ_JANUCT010000014.1"/>
</dbReference>
<evidence type="ECO:0000256" key="5">
    <source>
        <dbReference type="ARBA" id="ARBA00023288"/>
    </source>
</evidence>
<proteinExistence type="inferred from homology"/>
<evidence type="ECO:0000256" key="2">
    <source>
        <dbReference type="ARBA" id="ARBA00023136"/>
    </source>
</evidence>
<dbReference type="GO" id="GO:0001530">
    <property type="term" value="F:lipopolysaccharide binding"/>
    <property type="evidence" value="ECO:0007669"/>
    <property type="project" value="TreeGrafter"/>
</dbReference>
<dbReference type="Gene3D" id="3.30.160.150">
    <property type="entry name" value="Lipoprotein like domain"/>
    <property type="match status" value="1"/>
</dbReference>
<evidence type="ECO:0000256" key="4">
    <source>
        <dbReference type="ARBA" id="ARBA00023237"/>
    </source>
</evidence>
<gene>
    <name evidence="6" type="primary">lptE</name>
    <name evidence="7" type="ORF">J2T55_001995</name>
</gene>
<accession>A0AAE3HMB6</accession>
<dbReference type="EMBL" id="JANUCT010000014">
    <property type="protein sequence ID" value="MCS3903963.1"/>
    <property type="molecule type" value="Genomic_DNA"/>
</dbReference>
<dbReference type="AlphaFoldDB" id="A0AAE3HMB6"/>
<protein>
    <recommendedName>
        <fullName evidence="6">LPS-assembly lipoprotein LptE</fullName>
    </recommendedName>
</protein>
<dbReference type="InterPro" id="IPR007485">
    <property type="entry name" value="LPS_assembly_LptE"/>
</dbReference>
<keyword evidence="1 6" id="KW-0732">Signal</keyword>
<keyword evidence="2 6" id="KW-0472">Membrane</keyword>
<dbReference type="GO" id="GO:0043165">
    <property type="term" value="P:Gram-negative-bacterium-type cell outer membrane assembly"/>
    <property type="evidence" value="ECO:0007669"/>
    <property type="project" value="UniProtKB-UniRule"/>
</dbReference>
<comment type="function">
    <text evidence="6">Together with LptD, is involved in the assembly of lipopolysaccharide (LPS) at the surface of the outer membrane. Required for the proper assembly of LptD. Binds LPS and may serve as the LPS recognition site at the outer membrane.</text>
</comment>
<evidence type="ECO:0000256" key="3">
    <source>
        <dbReference type="ARBA" id="ARBA00023139"/>
    </source>
</evidence>
<dbReference type="Proteomes" id="UP001204445">
    <property type="component" value="Unassembled WGS sequence"/>
</dbReference>
<dbReference type="HAMAP" id="MF_01186">
    <property type="entry name" value="LPS_assembly_LptE"/>
    <property type="match status" value="1"/>
</dbReference>
<dbReference type="Pfam" id="PF04390">
    <property type="entry name" value="LptE"/>
    <property type="match status" value="1"/>
</dbReference>
<organism evidence="7 8">
    <name type="scientific">Methylohalomonas lacus</name>
    <dbReference type="NCBI Taxonomy" id="398773"/>
    <lineage>
        <taxon>Bacteria</taxon>
        <taxon>Pseudomonadati</taxon>
        <taxon>Pseudomonadota</taxon>
        <taxon>Gammaproteobacteria</taxon>
        <taxon>Methylohalomonadales</taxon>
        <taxon>Methylohalomonadaceae</taxon>
        <taxon>Methylohalomonas</taxon>
    </lineage>
</organism>
<keyword evidence="8" id="KW-1185">Reference proteome</keyword>
<dbReference type="GO" id="GO:0009279">
    <property type="term" value="C:cell outer membrane"/>
    <property type="evidence" value="ECO:0007669"/>
    <property type="project" value="UniProtKB-SubCell"/>
</dbReference>
<reference evidence="7" key="1">
    <citation type="submission" date="2022-08" db="EMBL/GenBank/DDBJ databases">
        <title>Genomic Encyclopedia of Type Strains, Phase III (KMG-III): the genomes of soil and plant-associated and newly described type strains.</title>
        <authorList>
            <person name="Whitman W."/>
        </authorList>
    </citation>
    <scope>NUCLEOTIDE SEQUENCE</scope>
    <source>
        <strain evidence="7">HMT 1</strain>
    </source>
</reference>
<dbReference type="GO" id="GO:0015920">
    <property type="term" value="P:lipopolysaccharide transport"/>
    <property type="evidence" value="ECO:0007669"/>
    <property type="project" value="TreeGrafter"/>
</dbReference>
<sequence>MTNIKSLAFLLLITSLLVSGCGFHLRGADSVGIPAERLFLDTSGSGNTGREVEQQLKLTDVELTKSASEADYILRVNNEDFRREVLSVSPRTGKVEEYELILSVAVSVATGDGQSLLDDERVSSSRDYVFDEEAVIATGDEQQLIRDELTRLIAGQALLRARAVIENHQEGAADSDSQ</sequence>
<dbReference type="PANTHER" id="PTHR38098">
    <property type="entry name" value="LPS-ASSEMBLY LIPOPROTEIN LPTE"/>
    <property type="match status" value="1"/>
</dbReference>
<comment type="subunit">
    <text evidence="6">Component of the lipopolysaccharide transport and assembly complex. Interacts with LptD.</text>
</comment>
<keyword evidence="3 6" id="KW-0564">Palmitate</keyword>
<dbReference type="GO" id="GO:1990351">
    <property type="term" value="C:transporter complex"/>
    <property type="evidence" value="ECO:0007669"/>
    <property type="project" value="TreeGrafter"/>
</dbReference>
<comment type="caution">
    <text evidence="7">The sequence shown here is derived from an EMBL/GenBank/DDBJ whole genome shotgun (WGS) entry which is preliminary data.</text>
</comment>
<comment type="subcellular location">
    <subcellularLocation>
        <location evidence="6">Cell outer membrane</location>
        <topology evidence="6">Lipid-anchor</topology>
    </subcellularLocation>
</comment>
<evidence type="ECO:0000256" key="1">
    <source>
        <dbReference type="ARBA" id="ARBA00022729"/>
    </source>
</evidence>
<evidence type="ECO:0000256" key="6">
    <source>
        <dbReference type="HAMAP-Rule" id="MF_01186"/>
    </source>
</evidence>
<keyword evidence="4 6" id="KW-0998">Cell outer membrane</keyword>
<evidence type="ECO:0000313" key="7">
    <source>
        <dbReference type="EMBL" id="MCS3903963.1"/>
    </source>
</evidence>
<keyword evidence="5 6" id="KW-0449">Lipoprotein</keyword>